<comment type="similarity">
    <text evidence="2">Belongs to the tRNA methyltransferase O family.</text>
</comment>
<sequence length="160" mass="18007">MKTIVCTFLDSRDKNGAITIKPLGKAKNNVAKPMLPSWKDVVTEIVIDKSYAKGLDGIEDYSHIIVVYWMDKEKECHLKHHPQGREDIPFVGIFACRCPQRPNRIAVSTVELVKRSGNIITVKGLDIVSGTAILDIKPYTPQYDEVKNAKVPDWVSKLVF</sequence>
<dbReference type="InterPro" id="IPR036413">
    <property type="entry name" value="YaeB-like_sf"/>
</dbReference>
<dbReference type="InterPro" id="IPR036414">
    <property type="entry name" value="YaeB_N_sf"/>
</dbReference>
<keyword evidence="1" id="KW-0949">S-adenosyl-L-methionine</keyword>
<dbReference type="STRING" id="1797785.A3B45_00690"/>
<dbReference type="EMBL" id="MFDM01000030">
    <property type="protein sequence ID" value="OGE42157.1"/>
    <property type="molecule type" value="Genomic_DNA"/>
</dbReference>
<dbReference type="Gene3D" id="2.40.30.70">
    <property type="entry name" value="YaeB-like"/>
    <property type="match status" value="1"/>
</dbReference>
<evidence type="ECO:0000256" key="1">
    <source>
        <dbReference type="ARBA" id="ARBA00022691"/>
    </source>
</evidence>
<evidence type="ECO:0000256" key="2">
    <source>
        <dbReference type="ARBA" id="ARBA00033753"/>
    </source>
</evidence>
<evidence type="ECO:0000259" key="3">
    <source>
        <dbReference type="PROSITE" id="PS51668"/>
    </source>
</evidence>
<feature type="domain" description="TsaA-like" evidence="3">
    <location>
        <begin position="20"/>
        <end position="148"/>
    </location>
</feature>
<reference evidence="4 5" key="1">
    <citation type="journal article" date="2016" name="Nat. Commun.">
        <title>Thousands of microbial genomes shed light on interconnected biogeochemical processes in an aquifer system.</title>
        <authorList>
            <person name="Anantharaman K."/>
            <person name="Brown C.T."/>
            <person name="Hug L.A."/>
            <person name="Sharon I."/>
            <person name="Castelle C.J."/>
            <person name="Probst A.J."/>
            <person name="Thomas B.C."/>
            <person name="Singh A."/>
            <person name="Wilkins M.J."/>
            <person name="Karaoz U."/>
            <person name="Brodie E.L."/>
            <person name="Williams K.H."/>
            <person name="Hubbard S.S."/>
            <person name="Banfield J.F."/>
        </authorList>
    </citation>
    <scope>NUCLEOTIDE SEQUENCE [LARGE SCALE GENOMIC DNA]</scope>
</reference>
<dbReference type="PROSITE" id="PS51668">
    <property type="entry name" value="TSAA_2"/>
    <property type="match status" value="1"/>
</dbReference>
<proteinExistence type="inferred from homology"/>
<protein>
    <submittedName>
        <fullName evidence="4">tRNA (N6-threonylcarbamoyladenosine(37)-N6)-methyltransferase TrmO</fullName>
    </submittedName>
</protein>
<accession>A0A1F5KMJ8</accession>
<dbReference type="AlphaFoldDB" id="A0A1F5KMJ8"/>
<dbReference type="GO" id="GO:0032259">
    <property type="term" value="P:methylation"/>
    <property type="evidence" value="ECO:0007669"/>
    <property type="project" value="UniProtKB-KW"/>
</dbReference>
<dbReference type="GO" id="GO:0008168">
    <property type="term" value="F:methyltransferase activity"/>
    <property type="evidence" value="ECO:0007669"/>
    <property type="project" value="UniProtKB-KW"/>
</dbReference>
<dbReference type="InterPro" id="IPR023370">
    <property type="entry name" value="TrmO-like_N"/>
</dbReference>
<dbReference type="PANTHER" id="PTHR12818">
    <property type="entry name" value="TRNA (ADENINE(37)-N6)-METHYLTRANSFERASE"/>
    <property type="match status" value="1"/>
</dbReference>
<dbReference type="NCBIfam" id="TIGR00104">
    <property type="entry name" value="tRNA_TsaA"/>
    <property type="match status" value="1"/>
</dbReference>
<dbReference type="Pfam" id="PF01980">
    <property type="entry name" value="TrmO_N"/>
    <property type="match status" value="1"/>
</dbReference>
<gene>
    <name evidence="4" type="ORF">A3B45_00690</name>
</gene>
<evidence type="ECO:0000313" key="4">
    <source>
        <dbReference type="EMBL" id="OGE42157.1"/>
    </source>
</evidence>
<dbReference type="SUPFAM" id="SSF118196">
    <property type="entry name" value="YaeB-like"/>
    <property type="match status" value="1"/>
</dbReference>
<dbReference type="CDD" id="cd09281">
    <property type="entry name" value="UPF0066"/>
    <property type="match status" value="1"/>
</dbReference>
<evidence type="ECO:0000313" key="5">
    <source>
        <dbReference type="Proteomes" id="UP000178565"/>
    </source>
</evidence>
<keyword evidence="4" id="KW-0808">Transferase</keyword>
<keyword evidence="4" id="KW-0489">Methyltransferase</keyword>
<organism evidence="4 5">
    <name type="scientific">Candidatus Daviesbacteria bacterium RIFCSPLOWO2_01_FULL_39_12</name>
    <dbReference type="NCBI Taxonomy" id="1797785"/>
    <lineage>
        <taxon>Bacteria</taxon>
        <taxon>Candidatus Daviesiibacteriota</taxon>
    </lineage>
</organism>
<name>A0A1F5KMJ8_9BACT</name>
<dbReference type="Proteomes" id="UP000178565">
    <property type="component" value="Unassembled WGS sequence"/>
</dbReference>
<comment type="caution">
    <text evidence="4">The sequence shown here is derived from an EMBL/GenBank/DDBJ whole genome shotgun (WGS) entry which is preliminary data.</text>
</comment>
<dbReference type="InterPro" id="IPR040372">
    <property type="entry name" value="YaeB-like"/>
</dbReference>
<dbReference type="PANTHER" id="PTHR12818:SF0">
    <property type="entry name" value="TRNA (ADENINE(37)-N6)-METHYLTRANSFERASE"/>
    <property type="match status" value="1"/>
</dbReference>